<organism evidence="2 3">
    <name type="scientific">Halobacteriovorax marinus (strain ATCC BAA-682 / DSM 15412 / SJ)</name>
    <name type="common">Bacteriovorax marinus</name>
    <dbReference type="NCBI Taxonomy" id="862908"/>
    <lineage>
        <taxon>Bacteria</taxon>
        <taxon>Pseudomonadati</taxon>
        <taxon>Bdellovibrionota</taxon>
        <taxon>Bacteriovoracia</taxon>
        <taxon>Bacteriovoracales</taxon>
        <taxon>Halobacteriovoraceae</taxon>
        <taxon>Halobacteriovorax</taxon>
    </lineage>
</organism>
<name>E1X4L3_HALMS</name>
<keyword evidence="3" id="KW-1185">Reference proteome</keyword>
<feature type="transmembrane region" description="Helical" evidence="1">
    <location>
        <begin position="164"/>
        <end position="184"/>
    </location>
</feature>
<reference evidence="3" key="1">
    <citation type="journal article" date="2013" name="ISME J.">
        <title>A small predatory core genome in the divergent marine Bacteriovorax marinus SJ and the terrestrial Bdellovibrio bacteriovorus.</title>
        <authorList>
            <person name="Crossman L.C."/>
            <person name="Chen H."/>
            <person name="Cerdeno-Tarraga A.M."/>
            <person name="Brooks K."/>
            <person name="Quail M.A."/>
            <person name="Pineiro S.A."/>
            <person name="Hobley L."/>
            <person name="Sockett R.E."/>
            <person name="Bentley S.D."/>
            <person name="Parkhill J."/>
            <person name="Williams H.N."/>
            <person name="Stine O.C."/>
        </authorList>
    </citation>
    <scope>NUCLEOTIDE SEQUENCE [LARGE SCALE GENOMIC DNA]</scope>
    <source>
        <strain evidence="3">ATCC BAA-682 / DSM 15412 / SJ</strain>
    </source>
</reference>
<feature type="transmembrane region" description="Helical" evidence="1">
    <location>
        <begin position="75"/>
        <end position="92"/>
    </location>
</feature>
<dbReference type="KEGG" id="bmx:BMS_0532"/>
<feature type="transmembrane region" description="Helical" evidence="1">
    <location>
        <begin position="237"/>
        <end position="259"/>
    </location>
</feature>
<evidence type="ECO:0000313" key="3">
    <source>
        <dbReference type="Proteomes" id="UP000008963"/>
    </source>
</evidence>
<proteinExistence type="predicted"/>
<dbReference type="RefSeq" id="WP_014243230.1">
    <property type="nucleotide sequence ID" value="NC_016620.1"/>
</dbReference>
<feature type="transmembrane region" description="Helical" evidence="1">
    <location>
        <begin position="205"/>
        <end position="225"/>
    </location>
</feature>
<dbReference type="AlphaFoldDB" id="E1X4L3"/>
<sequence>MEKYLKPLSGLVIISFFITSIIGWTQGWELLYRPIPGAPVLSPYTSIGFITLFLYKLNLQGANISETISNQLKVTLLAVLTSILFLQLALYTNKGSEILGYPISSISTILTFFLIIVFEILSNESKEHTLVADAILLISIFWVYISICGHIFGEVILTGMTEKSGIGLSLPTALAFCLYMALLIKEDHLTYTKLLFQTVKWTKKYILVYALSYLALPLLFILLLKNVVITPGDHIKIFFSFSIIGLFFISLFLVLIHFLSRTHTGLQMICSYTKRIKTDDGHWISIESYLKENYGHRIKHEESPNGQKAMAKQLKKNS</sequence>
<keyword evidence="1" id="KW-0472">Membrane</keyword>
<dbReference type="STRING" id="862908.BMS_0532"/>
<gene>
    <name evidence="2" type="ordered locus">BMS_0532</name>
</gene>
<dbReference type="PATRIC" id="fig|862908.3.peg.509"/>
<keyword evidence="1" id="KW-0812">Transmembrane</keyword>
<protein>
    <submittedName>
        <fullName evidence="2">Membrane protein</fullName>
    </submittedName>
</protein>
<accession>E1X4L3</accession>
<evidence type="ECO:0000313" key="2">
    <source>
        <dbReference type="EMBL" id="CBW25443.1"/>
    </source>
</evidence>
<feature type="transmembrane region" description="Helical" evidence="1">
    <location>
        <begin position="130"/>
        <end position="152"/>
    </location>
</feature>
<feature type="transmembrane region" description="Helical" evidence="1">
    <location>
        <begin position="37"/>
        <end position="55"/>
    </location>
</feature>
<dbReference type="OrthoDB" id="5391541at2"/>
<keyword evidence="1" id="KW-1133">Transmembrane helix</keyword>
<feature type="transmembrane region" description="Helical" evidence="1">
    <location>
        <begin position="7"/>
        <end position="25"/>
    </location>
</feature>
<dbReference type="HOGENOM" id="CLU_873658_0_0_7"/>
<evidence type="ECO:0000256" key="1">
    <source>
        <dbReference type="SAM" id="Phobius"/>
    </source>
</evidence>
<dbReference type="EMBL" id="FQ312005">
    <property type="protein sequence ID" value="CBW25443.1"/>
    <property type="molecule type" value="Genomic_DNA"/>
</dbReference>
<feature type="transmembrane region" description="Helical" evidence="1">
    <location>
        <begin position="98"/>
        <end position="118"/>
    </location>
</feature>
<dbReference type="Proteomes" id="UP000008963">
    <property type="component" value="Chromosome"/>
</dbReference>